<protein>
    <submittedName>
        <fullName evidence="1">SAM-dependent methyltransferase</fullName>
    </submittedName>
</protein>
<dbReference type="OrthoDB" id="116799at2"/>
<evidence type="ECO:0000313" key="1">
    <source>
        <dbReference type="EMBL" id="OUY08218.1"/>
    </source>
</evidence>
<keyword evidence="1" id="KW-0489">Methyltransferase</keyword>
<dbReference type="Pfam" id="PF05401">
    <property type="entry name" value="NodS"/>
    <property type="match status" value="1"/>
</dbReference>
<reference evidence="1 2" key="1">
    <citation type="submission" date="2017-05" db="EMBL/GenBank/DDBJ databases">
        <title>Acinetobacter populi ANC 5415 (= PBJ7), whole genome shotgun sequencing project.</title>
        <authorList>
            <person name="Nemec A."/>
            <person name="Radolfova-Krizova L."/>
        </authorList>
    </citation>
    <scope>NUCLEOTIDE SEQUENCE [LARGE SCALE GENOMIC DNA]</scope>
    <source>
        <strain evidence="1 2">PBJ7</strain>
    </source>
</reference>
<dbReference type="GO" id="GO:0032259">
    <property type="term" value="P:methylation"/>
    <property type="evidence" value="ECO:0007669"/>
    <property type="project" value="UniProtKB-KW"/>
</dbReference>
<dbReference type="PANTHER" id="PTHR43464:SF89">
    <property type="entry name" value="METHYLTRANSFERASE"/>
    <property type="match status" value="1"/>
</dbReference>
<keyword evidence="2" id="KW-1185">Reference proteome</keyword>
<dbReference type="InterPro" id="IPR029063">
    <property type="entry name" value="SAM-dependent_MTases_sf"/>
</dbReference>
<dbReference type="Proteomes" id="UP000196536">
    <property type="component" value="Unassembled WGS sequence"/>
</dbReference>
<name>A0A1Z9Z155_9GAMM</name>
<dbReference type="PANTHER" id="PTHR43464">
    <property type="entry name" value="METHYLTRANSFERASE"/>
    <property type="match status" value="1"/>
</dbReference>
<keyword evidence="1" id="KW-0808">Transferase</keyword>
<comment type="caution">
    <text evidence="1">The sequence shown here is derived from an EMBL/GenBank/DDBJ whole genome shotgun (WGS) entry which is preliminary data.</text>
</comment>
<dbReference type="EMBL" id="NEXX01000001">
    <property type="protein sequence ID" value="OUY08218.1"/>
    <property type="molecule type" value="Genomic_DNA"/>
</dbReference>
<dbReference type="SUPFAM" id="SSF53335">
    <property type="entry name" value="S-adenosyl-L-methionine-dependent methyltransferases"/>
    <property type="match status" value="1"/>
</dbReference>
<dbReference type="Gene3D" id="3.40.50.150">
    <property type="entry name" value="Vaccinia Virus protein VP39"/>
    <property type="match status" value="1"/>
</dbReference>
<dbReference type="GO" id="GO:0009312">
    <property type="term" value="P:oligosaccharide biosynthetic process"/>
    <property type="evidence" value="ECO:0007669"/>
    <property type="project" value="InterPro"/>
</dbReference>
<sequence length="200" mass="23566">MQDKLAYFDRLYHENTDPWGYAQRWYEQRKRQICLALLLKPMYHHILEIGCSNGFFSQYLAAHGQQLTCIDANTTAIQLASDRLKSFNHVQILQKQMPEQYPTQAFDLIVLSEMAYYLSESELILLIKKIQASMQQTQGTLLCCHWRHPIAGFELNGDRVHKLIHQHLKMPHYLNLNDPDFLVDIWTYEQNSLAQQEELI</sequence>
<dbReference type="AlphaFoldDB" id="A0A1Z9Z155"/>
<dbReference type="RefSeq" id="WP_087618859.1">
    <property type="nucleotide sequence ID" value="NZ_NEXX01000001.1"/>
</dbReference>
<dbReference type="GO" id="GO:0010420">
    <property type="term" value="F:polyprenyldihydroxybenzoate methyltransferase activity"/>
    <property type="evidence" value="ECO:0007669"/>
    <property type="project" value="TreeGrafter"/>
</dbReference>
<dbReference type="InterPro" id="IPR008715">
    <property type="entry name" value="SAM-MeTfrase_NodS-like"/>
</dbReference>
<accession>A0A1Z9Z155</accession>
<gene>
    <name evidence="1" type="ORF">CAP51_00935</name>
</gene>
<evidence type="ECO:0000313" key="2">
    <source>
        <dbReference type="Proteomes" id="UP000196536"/>
    </source>
</evidence>
<proteinExistence type="predicted"/>
<organism evidence="1 2">
    <name type="scientific">Acinetobacter populi</name>
    <dbReference type="NCBI Taxonomy" id="1582270"/>
    <lineage>
        <taxon>Bacteria</taxon>
        <taxon>Pseudomonadati</taxon>
        <taxon>Pseudomonadota</taxon>
        <taxon>Gammaproteobacteria</taxon>
        <taxon>Moraxellales</taxon>
        <taxon>Moraxellaceae</taxon>
        <taxon>Acinetobacter</taxon>
    </lineage>
</organism>